<dbReference type="EMBL" id="JAUSUQ010000005">
    <property type="protein sequence ID" value="MDQ0338902.1"/>
    <property type="molecule type" value="Genomic_DNA"/>
</dbReference>
<protein>
    <submittedName>
        <fullName evidence="2">Fumarylacetoacetate (FAA) hydrolase</fullName>
        <ecNumber evidence="2">3.7.1.2</ecNumber>
    </submittedName>
</protein>
<evidence type="ECO:0000313" key="3">
    <source>
        <dbReference type="Proteomes" id="UP001232445"/>
    </source>
</evidence>
<accession>A0ABU0CR55</accession>
<dbReference type="Gene3D" id="3.90.850.10">
    <property type="entry name" value="Fumarylacetoacetase-like, C-terminal domain"/>
    <property type="match status" value="1"/>
</dbReference>
<organism evidence="2 3">
    <name type="scientific">Caldalkalibacillus uzonensis</name>
    <dbReference type="NCBI Taxonomy" id="353224"/>
    <lineage>
        <taxon>Bacteria</taxon>
        <taxon>Bacillati</taxon>
        <taxon>Bacillota</taxon>
        <taxon>Bacilli</taxon>
        <taxon>Bacillales</taxon>
        <taxon>Bacillaceae</taxon>
        <taxon>Caldalkalibacillus</taxon>
    </lineage>
</organism>
<feature type="domain" description="Fumarylacetoacetase-like C-terminal" evidence="1">
    <location>
        <begin position="95"/>
        <end position="313"/>
    </location>
</feature>
<comment type="caution">
    <text evidence="2">The sequence shown here is derived from an EMBL/GenBank/DDBJ whole genome shotgun (WGS) entry which is preliminary data.</text>
</comment>
<dbReference type="InterPro" id="IPR011234">
    <property type="entry name" value="Fumarylacetoacetase-like_C"/>
</dbReference>
<dbReference type="RefSeq" id="WP_307338015.1">
    <property type="nucleotide sequence ID" value="NZ_JAUSUQ010000005.1"/>
</dbReference>
<evidence type="ECO:0000313" key="2">
    <source>
        <dbReference type="EMBL" id="MDQ0338902.1"/>
    </source>
</evidence>
<dbReference type="InterPro" id="IPR036663">
    <property type="entry name" value="Fumarylacetoacetase_C_sf"/>
</dbReference>
<dbReference type="EC" id="3.7.1.2" evidence="2"/>
<dbReference type="GO" id="GO:0004334">
    <property type="term" value="F:fumarylacetoacetase activity"/>
    <property type="evidence" value="ECO:0007669"/>
    <property type="project" value="UniProtKB-EC"/>
</dbReference>
<dbReference type="PANTHER" id="PTHR43211">
    <property type="entry name" value="FUMARYLACETOACETATE HYDROLASE"/>
    <property type="match status" value="1"/>
</dbReference>
<evidence type="ECO:0000259" key="1">
    <source>
        <dbReference type="Pfam" id="PF01557"/>
    </source>
</evidence>
<name>A0ABU0CR55_9BACI</name>
<gene>
    <name evidence="2" type="ORF">J2S00_001688</name>
</gene>
<keyword evidence="2" id="KW-0378">Hydrolase</keyword>
<dbReference type="Proteomes" id="UP001232445">
    <property type="component" value="Unassembled WGS sequence"/>
</dbReference>
<keyword evidence="3" id="KW-1185">Reference proteome</keyword>
<dbReference type="SUPFAM" id="SSF56529">
    <property type="entry name" value="FAH"/>
    <property type="match status" value="1"/>
</dbReference>
<sequence length="314" mass="35968">MKFLAYEHPRLAEVRAGVLLHHHVVDLSFLLELTEPQAAPPSKLLDYLQNYESWKDRCYEAYRLLSNKWELADEQWVFPSETARLKAPLPRPASVRDFYAFEAHVKTCRQKRGLSMVEEWYQFPVFYFSNHQAIIGPYETVSFPHESARWDFELEVAVIIGRKGRNIPRSEAFHYIFGLTMMNDWSARDIQAQEVKVGLGPAKGKDFATSLGPFVVTAEEWWDKKDGETLDLTMEAYRNGQRMTKGNLKELYFSIPQLIERASQDCTLYPGDVLGTGTVGGGCLLEQDNPEWLKPGDEISLRVERLGVLTNTVG</sequence>
<proteinExistence type="predicted"/>
<reference evidence="2 3" key="1">
    <citation type="submission" date="2023-07" db="EMBL/GenBank/DDBJ databases">
        <title>Genomic Encyclopedia of Type Strains, Phase IV (KMG-IV): sequencing the most valuable type-strain genomes for metagenomic binning, comparative biology and taxonomic classification.</title>
        <authorList>
            <person name="Goeker M."/>
        </authorList>
    </citation>
    <scope>NUCLEOTIDE SEQUENCE [LARGE SCALE GENOMIC DNA]</scope>
    <source>
        <strain evidence="2 3">DSM 17740</strain>
    </source>
</reference>
<dbReference type="Pfam" id="PF01557">
    <property type="entry name" value="FAA_hydrolase"/>
    <property type="match status" value="1"/>
</dbReference>
<dbReference type="PANTHER" id="PTHR43211:SF1">
    <property type="entry name" value="BLL6422 PROTEIN"/>
    <property type="match status" value="1"/>
</dbReference>